<dbReference type="EMBL" id="SGPL01000390">
    <property type="protein sequence ID" value="THH13069.1"/>
    <property type="molecule type" value="Genomic_DNA"/>
</dbReference>
<keyword evidence="1" id="KW-0812">Transmembrane</keyword>
<sequence>MVFLRSHHGRFFLQTSSSLQTRSTSIGDMRQEYELLPTDESAGALDDAIGSDSSSRVQHNRLFFSSVLPALFALLCTLANFALWYAGRTGIGHPHASALLTRLSSSLERPSTYIGLDKLTYDRISESHRQFANFPFLLTQISKVEPELVWADDSKQKLTSIGSISPDSRRFMLTPEISSVAQFRVVDYGYENCSLNFALQSSAKQLPLAGASVDIWSLSMSSSRLDATRLSWTSRPSRREKLGMVMLAPNASVELERTWPCKWGEFQTFEFACAMDEKEGERRGCNVDFWQDPKVPSLGVTMTQRSSLAGA</sequence>
<keyword evidence="1" id="KW-0472">Membrane</keyword>
<accession>A0A4S4LLV4</accession>
<dbReference type="Proteomes" id="UP000310158">
    <property type="component" value="Unassembled WGS sequence"/>
</dbReference>
<gene>
    <name evidence="2" type="ORF">EW146_g7116</name>
</gene>
<evidence type="ECO:0000313" key="3">
    <source>
        <dbReference type="Proteomes" id="UP000310158"/>
    </source>
</evidence>
<protein>
    <submittedName>
        <fullName evidence="2">Uncharacterized protein</fullName>
    </submittedName>
</protein>
<evidence type="ECO:0000256" key="1">
    <source>
        <dbReference type="SAM" id="Phobius"/>
    </source>
</evidence>
<name>A0A4S4LLV4_9AGAM</name>
<proteinExistence type="predicted"/>
<feature type="transmembrane region" description="Helical" evidence="1">
    <location>
        <begin position="62"/>
        <end position="86"/>
    </location>
</feature>
<keyword evidence="3" id="KW-1185">Reference proteome</keyword>
<dbReference type="AlphaFoldDB" id="A0A4S4LLV4"/>
<dbReference type="OrthoDB" id="61113at2759"/>
<reference evidence="2 3" key="1">
    <citation type="submission" date="2019-02" db="EMBL/GenBank/DDBJ databases">
        <title>Genome sequencing of the rare red list fungi Bondarzewia mesenterica.</title>
        <authorList>
            <person name="Buettner E."/>
            <person name="Kellner H."/>
        </authorList>
    </citation>
    <scope>NUCLEOTIDE SEQUENCE [LARGE SCALE GENOMIC DNA]</scope>
    <source>
        <strain evidence="2 3">DSM 108281</strain>
    </source>
</reference>
<keyword evidence="1" id="KW-1133">Transmembrane helix</keyword>
<evidence type="ECO:0000313" key="2">
    <source>
        <dbReference type="EMBL" id="THH13069.1"/>
    </source>
</evidence>
<comment type="caution">
    <text evidence="2">The sequence shown here is derived from an EMBL/GenBank/DDBJ whole genome shotgun (WGS) entry which is preliminary data.</text>
</comment>
<organism evidence="2 3">
    <name type="scientific">Bondarzewia mesenterica</name>
    <dbReference type="NCBI Taxonomy" id="1095465"/>
    <lineage>
        <taxon>Eukaryota</taxon>
        <taxon>Fungi</taxon>
        <taxon>Dikarya</taxon>
        <taxon>Basidiomycota</taxon>
        <taxon>Agaricomycotina</taxon>
        <taxon>Agaricomycetes</taxon>
        <taxon>Russulales</taxon>
        <taxon>Bondarzewiaceae</taxon>
        <taxon>Bondarzewia</taxon>
    </lineage>
</organism>